<dbReference type="RefSeq" id="WP_274354419.1">
    <property type="nucleotide sequence ID" value="NZ_JAQZSM010000055.1"/>
</dbReference>
<accession>A0ABT5TFN6</accession>
<evidence type="ECO:0000313" key="1">
    <source>
        <dbReference type="EMBL" id="MDD7973759.1"/>
    </source>
</evidence>
<evidence type="ECO:0000313" key="2">
    <source>
        <dbReference type="Proteomes" id="UP001431784"/>
    </source>
</evidence>
<protein>
    <recommendedName>
        <fullName evidence="3">Methyl-accepting chemotaxis protein</fullName>
    </recommendedName>
</protein>
<reference evidence="1" key="1">
    <citation type="submission" date="2023-02" db="EMBL/GenBank/DDBJ databases">
        <title>Description of Roseinatronobacter alkalisoli sp. nov., an alkaliphilic bacerium isolated from soda soil.</title>
        <authorList>
            <person name="Wei W."/>
        </authorList>
    </citation>
    <scope>NUCLEOTIDE SEQUENCE</scope>
    <source>
        <strain evidence="1">HJB301</strain>
    </source>
</reference>
<name>A0ABT5TFN6_9RHOB</name>
<keyword evidence="2" id="KW-1185">Reference proteome</keyword>
<proteinExistence type="predicted"/>
<comment type="caution">
    <text evidence="1">The sequence shown here is derived from an EMBL/GenBank/DDBJ whole genome shotgun (WGS) entry which is preliminary data.</text>
</comment>
<dbReference type="Proteomes" id="UP001431784">
    <property type="component" value="Unassembled WGS sequence"/>
</dbReference>
<gene>
    <name evidence="1" type="ORF">PUT78_22145</name>
</gene>
<organism evidence="1 2">
    <name type="scientific">Roseinatronobacter alkalisoli</name>
    <dbReference type="NCBI Taxonomy" id="3028235"/>
    <lineage>
        <taxon>Bacteria</taxon>
        <taxon>Pseudomonadati</taxon>
        <taxon>Pseudomonadota</taxon>
        <taxon>Alphaproteobacteria</taxon>
        <taxon>Rhodobacterales</taxon>
        <taxon>Paracoccaceae</taxon>
        <taxon>Roseinatronobacter</taxon>
    </lineage>
</organism>
<evidence type="ECO:0008006" key="3">
    <source>
        <dbReference type="Google" id="ProtNLM"/>
    </source>
</evidence>
<sequence length="50" mass="5111">MSSAPSKVAQTLHQIEGTSGGQVTRINEMAAITEDVVEAAAQTLVIGNAN</sequence>
<dbReference type="EMBL" id="JAQZSM010000055">
    <property type="protein sequence ID" value="MDD7973759.1"/>
    <property type="molecule type" value="Genomic_DNA"/>
</dbReference>